<evidence type="ECO:0000313" key="4">
    <source>
        <dbReference type="RefSeq" id="XP_022304222.1"/>
    </source>
</evidence>
<dbReference type="RefSeq" id="XP_022304222.1">
    <property type="nucleotide sequence ID" value="XM_022448514.1"/>
</dbReference>
<feature type="compositionally biased region" description="Low complexity" evidence="1">
    <location>
        <begin position="361"/>
        <end position="373"/>
    </location>
</feature>
<feature type="compositionally biased region" description="Polar residues" evidence="1">
    <location>
        <begin position="503"/>
        <end position="513"/>
    </location>
</feature>
<name>A0A8B8BLL9_CRAVI</name>
<reference evidence="4" key="1">
    <citation type="submission" date="2025-08" db="UniProtKB">
        <authorList>
            <consortium name="RefSeq"/>
        </authorList>
    </citation>
    <scope>IDENTIFICATION</scope>
    <source>
        <tissue evidence="4">Whole sample</tissue>
    </source>
</reference>
<dbReference type="PANTHER" id="PTHR11370">
    <property type="entry name" value="DNA-REPAIR PROTEIN XRCC1"/>
    <property type="match status" value="1"/>
</dbReference>
<dbReference type="InterPro" id="IPR008979">
    <property type="entry name" value="Galactose-bd-like_sf"/>
</dbReference>
<dbReference type="GO" id="GO:0005634">
    <property type="term" value="C:nucleus"/>
    <property type="evidence" value="ECO:0007669"/>
    <property type="project" value="InterPro"/>
</dbReference>
<accession>A0A8B8BLL9</accession>
<proteinExistence type="predicted"/>
<keyword evidence="3" id="KW-1185">Reference proteome</keyword>
<feature type="compositionally biased region" description="Polar residues" evidence="1">
    <location>
        <begin position="472"/>
        <end position="483"/>
    </location>
</feature>
<evidence type="ECO:0000256" key="1">
    <source>
        <dbReference type="SAM" id="MobiDB-lite"/>
    </source>
</evidence>
<dbReference type="InterPro" id="IPR002706">
    <property type="entry name" value="Xrcc1_N"/>
</dbReference>
<feature type="compositionally biased region" description="Basic and acidic residues" evidence="1">
    <location>
        <begin position="338"/>
        <end position="348"/>
    </location>
</feature>
<dbReference type="Proteomes" id="UP000694844">
    <property type="component" value="Chromosome 9"/>
</dbReference>
<dbReference type="GO" id="GO:0000012">
    <property type="term" value="P:single strand break repair"/>
    <property type="evidence" value="ECO:0007669"/>
    <property type="project" value="InterPro"/>
</dbReference>
<dbReference type="KEGG" id="cvn:111111498"/>
<organism evidence="3 4">
    <name type="scientific">Crassostrea virginica</name>
    <name type="common">Eastern oyster</name>
    <dbReference type="NCBI Taxonomy" id="6565"/>
    <lineage>
        <taxon>Eukaryota</taxon>
        <taxon>Metazoa</taxon>
        <taxon>Spiralia</taxon>
        <taxon>Lophotrochozoa</taxon>
        <taxon>Mollusca</taxon>
        <taxon>Bivalvia</taxon>
        <taxon>Autobranchia</taxon>
        <taxon>Pteriomorphia</taxon>
        <taxon>Ostreida</taxon>
        <taxon>Ostreoidea</taxon>
        <taxon>Ostreidae</taxon>
        <taxon>Crassostrea</taxon>
    </lineage>
</organism>
<gene>
    <name evidence="4" type="primary">LOC111111498</name>
</gene>
<dbReference type="GO" id="GO:0006284">
    <property type="term" value="P:base-excision repair"/>
    <property type="evidence" value="ECO:0007669"/>
    <property type="project" value="TreeGrafter"/>
</dbReference>
<dbReference type="PANTHER" id="PTHR11370:SF4">
    <property type="entry name" value="DNA-REPAIR PROTEIN XRCC1 N-TERMINAL DOMAIN-CONTAINING PROTEIN"/>
    <property type="match status" value="1"/>
</dbReference>
<dbReference type="AlphaFoldDB" id="A0A8B8BLL9"/>
<feature type="domain" description="DNA-repair protein Xrcc1 N-terminal" evidence="2">
    <location>
        <begin position="19"/>
        <end position="155"/>
    </location>
</feature>
<dbReference type="Gene3D" id="2.60.120.260">
    <property type="entry name" value="Galactose-binding domain-like"/>
    <property type="match status" value="1"/>
</dbReference>
<evidence type="ECO:0000259" key="2">
    <source>
        <dbReference type="Pfam" id="PF01834"/>
    </source>
</evidence>
<dbReference type="FunFam" id="2.60.120.260:FF:000025">
    <property type="entry name" value="DNA repair protein XRCC1 isoform X1"/>
    <property type="match status" value="1"/>
</dbReference>
<feature type="compositionally biased region" description="Basic and acidic residues" evidence="1">
    <location>
        <begin position="384"/>
        <end position="400"/>
    </location>
</feature>
<feature type="region of interest" description="Disordered" evidence="1">
    <location>
        <begin position="330"/>
        <end position="529"/>
    </location>
</feature>
<dbReference type="Pfam" id="PF01834">
    <property type="entry name" value="XRCC1_N"/>
    <property type="match status" value="1"/>
</dbReference>
<protein>
    <submittedName>
        <fullName evidence="4">Uncharacterized protein LOC111111498 isoform X1</fullName>
    </submittedName>
</protein>
<evidence type="ECO:0000313" key="3">
    <source>
        <dbReference type="Proteomes" id="UP000694844"/>
    </source>
</evidence>
<dbReference type="SUPFAM" id="SSF49785">
    <property type="entry name" value="Galactose-binding domain-like"/>
    <property type="match status" value="1"/>
</dbReference>
<dbReference type="OrthoDB" id="25840at2759"/>
<sequence>MIKTMFRNLDYQIKARGHVNSWDDKFKVSNLVSNAGFRKWLTSPSDKSGKAEVTLQLKKAVRISFIDLGTIWCATVEIQVGRSEWPLSQEFVTLAPTSSVMTPQDCRAENSFNKTRMFGSADFASDIVKQKWDRVKIICRQPFRRNVQMGISFVCIKTSGNEEIDSPESKLTTPKSIKSIQKHFFGKISSSDGKTQELKSRLMKIASSGENGVHQEQCLNRNAKLVLAATGSVNKFAVPPKIKSPTEGKSKLYSMHIAQQMAPQFEEDALSFLDNYEFKREELDKITIADVRHKFEKKLKRKLTADEKRLFIKLSSDYICEVFMSKDVDAETGSSVHKPSDVNKKPNDVKQNTTKAKEKVSVSIEQTSSSSNSLKRLTGPSYKNVDRPDSMRSPPREKSRSFVSKSVCSRPVNPLPSPPADDQWLSCSTPPSSGKRKRDSSGSDKKLNRGAKRQQLEEEERNWLGMEEVKSNWVSTAASPTGSTPGGQKINRGKSGKTDQESSGKNIQSSSAGLESKQAAKGKASPITVPDDPVFEEYSLDSPPCFVECPICSQMFPQGSIEVHAAVCLDSISC</sequence>
<dbReference type="GO" id="GO:0003684">
    <property type="term" value="F:damaged DNA binding"/>
    <property type="evidence" value="ECO:0007669"/>
    <property type="project" value="InterPro"/>
</dbReference>
<dbReference type="GeneID" id="111111498"/>